<reference evidence="8" key="1">
    <citation type="submission" date="2021-06" db="EMBL/GenBank/DDBJ databases">
        <authorList>
            <person name="Kallberg Y."/>
            <person name="Tangrot J."/>
            <person name="Rosling A."/>
        </authorList>
    </citation>
    <scope>NUCLEOTIDE SEQUENCE</scope>
    <source>
        <strain evidence="8">MT106</strain>
    </source>
</reference>
<dbReference type="Gene3D" id="3.30.1140.32">
    <property type="entry name" value="Ribosomal protein S3, C-terminal domain"/>
    <property type="match status" value="1"/>
</dbReference>
<comment type="caution">
    <text evidence="8">The sequence shown here is derived from an EMBL/GenBank/DDBJ whole genome shotgun (WGS) entry which is preliminary data.</text>
</comment>
<sequence>MSRFHAKSLRLGIRQEWDTTQYLFHPRKNSTVSQDESAKSALKHFFHSQNILMAFGPGAIKHHPAKVSLKLYYYAPQPRNKREYASPIPHIASLFPRARNSLNDYTDNNDFTFTAFPRKRNEVVTNSFRYRKRTIVTNTTTTTTSLTENPKNTDTTLTENSNNNATSSTEVVDQSSLTLPSSAALIRPSVSMVQILADVYKKQVDLSLIRLHYPFLSSYILAQYIAINSSRYGVSRVIRALFRKVPVTVISSTNPLFRRGSINETESQPVGTGARGPPSPLEWTKLIRAGNAFLPAHIAGIRVQVSGRMGSKKGAERTAVMSRSLGSFRFHSMTKSMIDYSKVEGKNKNGSFTVKVWISSTCGAPRGVLSD</sequence>
<dbReference type="AlphaFoldDB" id="A0A9N9FGN9"/>
<accession>A0A9N9FGN9</accession>
<evidence type="ECO:0000313" key="8">
    <source>
        <dbReference type="EMBL" id="CAG8534781.1"/>
    </source>
</evidence>
<evidence type="ECO:0000256" key="3">
    <source>
        <dbReference type="ARBA" id="ARBA00022980"/>
    </source>
</evidence>
<evidence type="ECO:0000256" key="7">
    <source>
        <dbReference type="SAM" id="MobiDB-lite"/>
    </source>
</evidence>
<dbReference type="Proteomes" id="UP000789831">
    <property type="component" value="Unassembled WGS sequence"/>
</dbReference>
<dbReference type="GO" id="GO:0003735">
    <property type="term" value="F:structural constituent of ribosome"/>
    <property type="evidence" value="ECO:0007669"/>
    <property type="project" value="InterPro"/>
</dbReference>
<keyword evidence="3" id="KW-0689">Ribosomal protein</keyword>
<comment type="similarity">
    <text evidence="2">Belongs to the universal ribosomal protein uS3 family.</text>
</comment>
<dbReference type="EMBL" id="CAJVPL010000852">
    <property type="protein sequence ID" value="CAG8534781.1"/>
    <property type="molecule type" value="Genomic_DNA"/>
</dbReference>
<dbReference type="GO" id="GO:0005739">
    <property type="term" value="C:mitochondrion"/>
    <property type="evidence" value="ECO:0007669"/>
    <property type="project" value="UniProtKB-SubCell"/>
</dbReference>
<gene>
    <name evidence="8" type="ORF">AGERDE_LOCUS5888</name>
</gene>
<dbReference type="SUPFAM" id="SSF54821">
    <property type="entry name" value="Ribosomal protein S3 C-terminal domain"/>
    <property type="match status" value="1"/>
</dbReference>
<dbReference type="GO" id="GO:1990904">
    <property type="term" value="C:ribonucleoprotein complex"/>
    <property type="evidence" value="ECO:0007669"/>
    <property type="project" value="UniProtKB-KW"/>
</dbReference>
<organism evidence="8 9">
    <name type="scientific">Ambispora gerdemannii</name>
    <dbReference type="NCBI Taxonomy" id="144530"/>
    <lineage>
        <taxon>Eukaryota</taxon>
        <taxon>Fungi</taxon>
        <taxon>Fungi incertae sedis</taxon>
        <taxon>Mucoromycota</taxon>
        <taxon>Glomeromycotina</taxon>
        <taxon>Glomeromycetes</taxon>
        <taxon>Archaeosporales</taxon>
        <taxon>Ambisporaceae</taxon>
        <taxon>Ambispora</taxon>
    </lineage>
</organism>
<comment type="subcellular location">
    <subcellularLocation>
        <location evidence="1">Mitochondrion</location>
    </subcellularLocation>
</comment>
<evidence type="ECO:0000256" key="5">
    <source>
        <dbReference type="ARBA" id="ARBA00023274"/>
    </source>
</evidence>
<keyword evidence="9" id="KW-1185">Reference proteome</keyword>
<evidence type="ECO:0000313" key="9">
    <source>
        <dbReference type="Proteomes" id="UP000789831"/>
    </source>
</evidence>
<dbReference type="GO" id="GO:0005840">
    <property type="term" value="C:ribosome"/>
    <property type="evidence" value="ECO:0007669"/>
    <property type="project" value="UniProtKB-KW"/>
</dbReference>
<evidence type="ECO:0000256" key="1">
    <source>
        <dbReference type="ARBA" id="ARBA00004173"/>
    </source>
</evidence>
<evidence type="ECO:0000256" key="2">
    <source>
        <dbReference type="ARBA" id="ARBA00010761"/>
    </source>
</evidence>
<dbReference type="InterPro" id="IPR007980">
    <property type="entry name" value="Ribosomal_uS3m_fun"/>
</dbReference>
<dbReference type="InterPro" id="IPR036419">
    <property type="entry name" value="Ribosomal_S3_C_sf"/>
</dbReference>
<proteinExistence type="inferred from homology"/>
<name>A0A9N9FGN9_9GLOM</name>
<evidence type="ECO:0000256" key="6">
    <source>
        <dbReference type="ARBA" id="ARBA00035157"/>
    </source>
</evidence>
<keyword evidence="5" id="KW-0687">Ribonucleoprotein</keyword>
<dbReference type="GO" id="GO:0006412">
    <property type="term" value="P:translation"/>
    <property type="evidence" value="ECO:0007669"/>
    <property type="project" value="InterPro"/>
</dbReference>
<evidence type="ECO:0000256" key="4">
    <source>
        <dbReference type="ARBA" id="ARBA00023128"/>
    </source>
</evidence>
<dbReference type="Pfam" id="PF05316">
    <property type="entry name" value="VAR1"/>
    <property type="match status" value="1"/>
</dbReference>
<keyword evidence="4" id="KW-0496">Mitochondrion</keyword>
<dbReference type="OrthoDB" id="3260152at2759"/>
<protein>
    <recommendedName>
        <fullName evidence="6">Small ribosomal subunit protein uS3m</fullName>
    </recommendedName>
</protein>
<feature type="region of interest" description="Disordered" evidence="7">
    <location>
        <begin position="140"/>
        <end position="167"/>
    </location>
</feature>